<comment type="subcellular location">
    <subcellularLocation>
        <location evidence="1">Nucleus</location>
    </subcellularLocation>
</comment>
<dbReference type="GeneID" id="27697163"/>
<evidence type="ECO:0000313" key="5">
    <source>
        <dbReference type="Proteomes" id="UP000053789"/>
    </source>
</evidence>
<sequence length="684" mass="76869">MWDPEQPDPTSLGKSTVEGAEGRRTRTEIFDAHSRSQFSDDLVRHLSSTQKPQHLDQVLEQLDEQVKESESSRGEKSWEISQGPFSVLHFVPDLENVNAPNGRQMTMRHPLPASSLNGERESTACLEGIDWSLSMPDSNIGPSTLFAEVSPGEGCNYPFINTGYGSLFEGTNLPNFPSSVPDDIHLTRPGFTRFATYGYPLVSSLSNGSPYVPSNVRFLLSHYMNHVIASLSGLPHTEAPWKNIHVPYAMTAYGELDIMGQSSFARVSLLYSLLSLTCYHLGTLYRPVPTEIRPNAEVLLNDDQASKLQYWNSQGLKFREIARTAFRKCMHAMSTEQIEPVKYKEMFVSAMNLICTGIVSGDPWDSRLFILQCEEIVNNIGRKKGSFSAKALQLHRIFAYIRVIEKTTFVQTRDQYLVTLGKKPMLANEIELVKKIPEGSFPHSAILASDYETWSDLGLSGPEEETFNDFYGMPASTLKLIARTNNMVTQIDSPQHHGTAQPYIPANLIEDAAALERDICHWETPQRQAESNGDTYILLSCRSTDSIPDPAQTMKSNIATAMHHALMVYFFRFVRGTNPIILQHYVESILRNLEMHHESKQCFFPGVRLGVTVWPSFIAACEALGDGLRRRAILCMRHAAWAGFQNAEAAEMVAKEVWRRRDAGELHISWSTVLRESQTILLLT</sequence>
<name>A0A0D2HXI6_CLAB1</name>
<dbReference type="Pfam" id="PF11951">
    <property type="entry name" value="Fungal_trans_2"/>
    <property type="match status" value="1"/>
</dbReference>
<dbReference type="EMBL" id="KN846984">
    <property type="protein sequence ID" value="KIW95650.1"/>
    <property type="molecule type" value="Genomic_DNA"/>
</dbReference>
<evidence type="ECO:0000313" key="4">
    <source>
        <dbReference type="EMBL" id="KIW95650.1"/>
    </source>
</evidence>
<dbReference type="PANTHER" id="PTHR37534">
    <property type="entry name" value="TRANSCRIPTIONAL ACTIVATOR PROTEIN UGA3"/>
    <property type="match status" value="1"/>
</dbReference>
<dbReference type="InterPro" id="IPR021858">
    <property type="entry name" value="Fun_TF"/>
</dbReference>
<dbReference type="VEuPathDB" id="FungiDB:Z519_04235"/>
<dbReference type="AlphaFoldDB" id="A0A0D2HXI6"/>
<keyword evidence="2" id="KW-0539">Nucleus</keyword>
<organism evidence="4 5">
    <name type="scientific">Cladophialophora bantiana (strain ATCC 10958 / CBS 173.52 / CDC B-1940 / NIH 8579)</name>
    <name type="common">Xylohypha bantiana</name>
    <dbReference type="NCBI Taxonomy" id="1442370"/>
    <lineage>
        <taxon>Eukaryota</taxon>
        <taxon>Fungi</taxon>
        <taxon>Dikarya</taxon>
        <taxon>Ascomycota</taxon>
        <taxon>Pezizomycotina</taxon>
        <taxon>Eurotiomycetes</taxon>
        <taxon>Chaetothyriomycetidae</taxon>
        <taxon>Chaetothyriales</taxon>
        <taxon>Herpotrichiellaceae</taxon>
        <taxon>Cladophialophora</taxon>
    </lineage>
</organism>
<evidence type="ECO:0008006" key="6">
    <source>
        <dbReference type="Google" id="ProtNLM"/>
    </source>
</evidence>
<dbReference type="RefSeq" id="XP_016622319.1">
    <property type="nucleotide sequence ID" value="XM_016761981.1"/>
</dbReference>
<evidence type="ECO:0000256" key="2">
    <source>
        <dbReference type="ARBA" id="ARBA00023242"/>
    </source>
</evidence>
<feature type="region of interest" description="Disordered" evidence="3">
    <location>
        <begin position="1"/>
        <end position="23"/>
    </location>
</feature>
<protein>
    <recommendedName>
        <fullName evidence="6">Transcription factor domain-containing protein</fullName>
    </recommendedName>
</protein>
<accession>A0A0D2HXI6</accession>
<keyword evidence="5" id="KW-1185">Reference proteome</keyword>
<dbReference type="OrthoDB" id="3477330at2759"/>
<dbReference type="Proteomes" id="UP000053789">
    <property type="component" value="Unassembled WGS sequence"/>
</dbReference>
<proteinExistence type="predicted"/>
<gene>
    <name evidence="4" type="ORF">Z519_04235</name>
</gene>
<evidence type="ECO:0000256" key="1">
    <source>
        <dbReference type="ARBA" id="ARBA00004123"/>
    </source>
</evidence>
<dbReference type="GO" id="GO:0005634">
    <property type="term" value="C:nucleus"/>
    <property type="evidence" value="ECO:0007669"/>
    <property type="project" value="UniProtKB-SubCell"/>
</dbReference>
<dbReference type="HOGENOM" id="CLU_009030_0_2_1"/>
<reference evidence="4" key="1">
    <citation type="submission" date="2015-01" db="EMBL/GenBank/DDBJ databases">
        <title>The Genome Sequence of Cladophialophora bantiana CBS 173.52.</title>
        <authorList>
            <consortium name="The Broad Institute Genomics Platform"/>
            <person name="Cuomo C."/>
            <person name="de Hoog S."/>
            <person name="Gorbushina A."/>
            <person name="Stielow B."/>
            <person name="Teixiera M."/>
            <person name="Abouelleil A."/>
            <person name="Chapman S.B."/>
            <person name="Priest M."/>
            <person name="Young S.K."/>
            <person name="Wortman J."/>
            <person name="Nusbaum C."/>
            <person name="Birren B."/>
        </authorList>
    </citation>
    <scope>NUCLEOTIDE SEQUENCE [LARGE SCALE GENOMIC DNA]</scope>
    <source>
        <strain evidence="4">CBS 173.52</strain>
    </source>
</reference>
<dbReference type="PANTHER" id="PTHR37534:SF46">
    <property type="entry name" value="ZN(II)2CYS6 TRANSCRIPTION FACTOR (EUROFUNG)"/>
    <property type="match status" value="1"/>
</dbReference>
<evidence type="ECO:0000256" key="3">
    <source>
        <dbReference type="SAM" id="MobiDB-lite"/>
    </source>
</evidence>